<proteinExistence type="predicted"/>
<feature type="region of interest" description="Disordered" evidence="1">
    <location>
        <begin position="1"/>
        <end position="77"/>
    </location>
</feature>
<evidence type="ECO:0000313" key="2">
    <source>
        <dbReference type="EMBL" id="KAG7300424.1"/>
    </source>
</evidence>
<organism evidence="2 3">
    <name type="scientific">Plutella xylostella</name>
    <name type="common">Diamondback moth</name>
    <name type="synonym">Plutella maculipennis</name>
    <dbReference type="NCBI Taxonomy" id="51655"/>
    <lineage>
        <taxon>Eukaryota</taxon>
        <taxon>Metazoa</taxon>
        <taxon>Ecdysozoa</taxon>
        <taxon>Arthropoda</taxon>
        <taxon>Hexapoda</taxon>
        <taxon>Insecta</taxon>
        <taxon>Pterygota</taxon>
        <taxon>Neoptera</taxon>
        <taxon>Endopterygota</taxon>
        <taxon>Lepidoptera</taxon>
        <taxon>Glossata</taxon>
        <taxon>Ditrysia</taxon>
        <taxon>Yponomeutoidea</taxon>
        <taxon>Plutellidae</taxon>
        <taxon>Plutella</taxon>
    </lineage>
</organism>
<comment type="caution">
    <text evidence="2">The sequence shown here is derived from an EMBL/GenBank/DDBJ whole genome shotgun (WGS) entry which is preliminary data.</text>
</comment>
<name>A0ABQ7Q6S6_PLUXY</name>
<reference evidence="2 3" key="1">
    <citation type="submission" date="2021-06" db="EMBL/GenBank/DDBJ databases">
        <title>A haploid diamondback moth (Plutella xylostella L.) genome assembly resolves 31 chromosomes and identifies a diamide resistance mutation.</title>
        <authorList>
            <person name="Ward C.M."/>
            <person name="Perry K.D."/>
            <person name="Baker G."/>
            <person name="Powis K."/>
            <person name="Heckel D.G."/>
            <person name="Baxter S.W."/>
        </authorList>
    </citation>
    <scope>NUCLEOTIDE SEQUENCE [LARGE SCALE GENOMIC DNA]</scope>
    <source>
        <strain evidence="2 3">LV</strain>
        <tissue evidence="2">Single pupa</tissue>
    </source>
</reference>
<feature type="compositionally biased region" description="Basic and acidic residues" evidence="1">
    <location>
        <begin position="44"/>
        <end position="54"/>
    </location>
</feature>
<evidence type="ECO:0000256" key="1">
    <source>
        <dbReference type="SAM" id="MobiDB-lite"/>
    </source>
</evidence>
<gene>
    <name evidence="2" type="ORF">JYU34_016042</name>
</gene>
<evidence type="ECO:0008006" key="4">
    <source>
        <dbReference type="Google" id="ProtNLM"/>
    </source>
</evidence>
<keyword evidence="3" id="KW-1185">Reference proteome</keyword>
<protein>
    <recommendedName>
        <fullName evidence="4">Gag-like protein</fullName>
    </recommendedName>
</protein>
<accession>A0ABQ7Q6S6</accession>
<feature type="compositionally biased region" description="Basic and acidic residues" evidence="1">
    <location>
        <begin position="18"/>
        <end position="33"/>
    </location>
</feature>
<feature type="compositionally biased region" description="Basic residues" evidence="1">
    <location>
        <begin position="400"/>
        <end position="415"/>
    </location>
</feature>
<sequence length="506" mass="58881">MSGTNKKASDTVLLSEDSDVRSENERSVERENAGEDFVCDNLDLESRRLPEKRGRPYMSSEESKDEGEFTTVQRPKKKNRKVIESEKLTAREEYDLEESYEVCVTSRQILPKQIGLAKLLRAEQVQNISRIKYKNPYKVLINFDRKEDAEKLINCEKMKELDYRCQYTHDVNLVYGTVKEVDLDVDVKELMEEYRCDSEIVSIKRLKRMKDGAWIDSETVRICFRASTLPPYVKGYGCTFKVESYTFPVSQCSGCWRYGHSIRVCPSMRTLCPKCGDNHVNCETKDYVCINCKGPHMSLDKSRCPVFAKEKKIRNIMSQNNLTYRKALALYLEENKEKVMEEEEIVMNVSRNNVTSNIPSSLNRSYRDVLIEHAIVHREESSKEESETEVSNYQNDHQVPKNKKSKQKTKTKKSKSKPEFELQNKQDDIAEDTQNDKCKSTNRAKPKFNISIFLNKCKDILLGKKSLEDKVSLFFQLIVEEVISFVMYTFKDGEIFKKLFNICIDV</sequence>
<dbReference type="Proteomes" id="UP000823941">
    <property type="component" value="Chromosome 21"/>
</dbReference>
<feature type="compositionally biased region" description="Basic and acidic residues" evidence="1">
    <location>
        <begin position="416"/>
        <end position="439"/>
    </location>
</feature>
<evidence type="ECO:0000313" key="3">
    <source>
        <dbReference type="Proteomes" id="UP000823941"/>
    </source>
</evidence>
<dbReference type="EMBL" id="JAHIBW010000021">
    <property type="protein sequence ID" value="KAG7300424.1"/>
    <property type="molecule type" value="Genomic_DNA"/>
</dbReference>
<feature type="region of interest" description="Disordered" evidence="1">
    <location>
        <begin position="378"/>
        <end position="441"/>
    </location>
</feature>